<dbReference type="CDD" id="cd03357">
    <property type="entry name" value="LbH_MAT_GAT"/>
    <property type="match status" value="1"/>
</dbReference>
<feature type="domain" description="Maltose/galactoside acetyltransferase" evidence="5">
    <location>
        <begin position="6"/>
        <end position="38"/>
    </location>
</feature>
<dbReference type="Gene3D" id="2.160.10.10">
    <property type="entry name" value="Hexapeptide repeat proteins"/>
    <property type="match status" value="1"/>
</dbReference>
<keyword evidence="3" id="KW-0677">Repeat</keyword>
<dbReference type="PANTHER" id="PTHR23416">
    <property type="entry name" value="SIALIC ACID SYNTHASE-RELATED"/>
    <property type="match status" value="1"/>
</dbReference>
<evidence type="ECO:0000313" key="7">
    <source>
        <dbReference type="Proteomes" id="UP000501602"/>
    </source>
</evidence>
<dbReference type="PANTHER" id="PTHR23416:SF23">
    <property type="entry name" value="ACETYLTRANSFERASE C18B11.09C-RELATED"/>
    <property type="match status" value="1"/>
</dbReference>
<protein>
    <submittedName>
        <fullName evidence="6">Sugar O-acetyltransferase</fullName>
    </submittedName>
</protein>
<keyword evidence="2 6" id="KW-0808">Transferase</keyword>
<dbReference type="Pfam" id="PF00132">
    <property type="entry name" value="Hexapep"/>
    <property type="match status" value="1"/>
</dbReference>
<evidence type="ECO:0000256" key="4">
    <source>
        <dbReference type="ARBA" id="ARBA00023315"/>
    </source>
</evidence>
<dbReference type="Proteomes" id="UP000501602">
    <property type="component" value="Chromosome"/>
</dbReference>
<organism evidence="6 7">
    <name type="scientific">Ferrimonas lipolytica</name>
    <dbReference type="NCBI Taxonomy" id="2724191"/>
    <lineage>
        <taxon>Bacteria</taxon>
        <taxon>Pseudomonadati</taxon>
        <taxon>Pseudomonadota</taxon>
        <taxon>Gammaproteobacteria</taxon>
        <taxon>Alteromonadales</taxon>
        <taxon>Ferrimonadaceae</taxon>
        <taxon>Ferrimonas</taxon>
    </lineage>
</organism>
<dbReference type="InterPro" id="IPR011004">
    <property type="entry name" value="Trimer_LpxA-like_sf"/>
</dbReference>
<proteinExistence type="inferred from homology"/>
<evidence type="ECO:0000259" key="5">
    <source>
        <dbReference type="Pfam" id="PF12464"/>
    </source>
</evidence>
<keyword evidence="4" id="KW-0012">Acyltransferase</keyword>
<dbReference type="InterPro" id="IPR024688">
    <property type="entry name" value="Mac_dom"/>
</dbReference>
<dbReference type="InterPro" id="IPR051159">
    <property type="entry name" value="Hexapeptide_acetyltransf"/>
</dbReference>
<dbReference type="AlphaFoldDB" id="A0A6H1UJV6"/>
<gene>
    <name evidence="6" type="ORF">HER31_11655</name>
</gene>
<dbReference type="SUPFAM" id="SSF51161">
    <property type="entry name" value="Trimeric LpxA-like enzymes"/>
    <property type="match status" value="1"/>
</dbReference>
<evidence type="ECO:0000256" key="3">
    <source>
        <dbReference type="ARBA" id="ARBA00022737"/>
    </source>
</evidence>
<evidence type="ECO:0000256" key="1">
    <source>
        <dbReference type="ARBA" id="ARBA00007274"/>
    </source>
</evidence>
<dbReference type="InterPro" id="IPR001451">
    <property type="entry name" value="Hexapep"/>
</dbReference>
<dbReference type="Pfam" id="PF12464">
    <property type="entry name" value="Mac"/>
    <property type="match status" value="1"/>
</dbReference>
<accession>A0A6H1UJV6</accession>
<keyword evidence="7" id="KW-1185">Reference proteome</keyword>
<dbReference type="InterPro" id="IPR018357">
    <property type="entry name" value="Hexapep_transf_CS"/>
</dbReference>
<evidence type="ECO:0000256" key="2">
    <source>
        <dbReference type="ARBA" id="ARBA00022679"/>
    </source>
</evidence>
<dbReference type="EMBL" id="CP051180">
    <property type="protein sequence ID" value="QIZ78890.1"/>
    <property type="molecule type" value="Genomic_DNA"/>
</dbReference>
<dbReference type="GO" id="GO:0008374">
    <property type="term" value="F:O-acyltransferase activity"/>
    <property type="evidence" value="ECO:0007669"/>
    <property type="project" value="TreeGrafter"/>
</dbReference>
<dbReference type="GO" id="GO:0016407">
    <property type="term" value="F:acetyltransferase activity"/>
    <property type="evidence" value="ECO:0007669"/>
    <property type="project" value="InterPro"/>
</dbReference>
<dbReference type="PROSITE" id="PS00101">
    <property type="entry name" value="HEXAPEP_TRANSFERASES"/>
    <property type="match status" value="1"/>
</dbReference>
<sequence>MTELEKMRSGLPYNLFDAELDAIRLHVYPILQRFNQGASAHDGIELLLEMGMDIHPTALIQPPLRTCYARFIKIGAKSFINWDCVMLDHGGITIGEHVFIGPQVQLVTVNHASSAKERIAGGEIAKPINIADKVWIGSGAIILPGISIAEGAIVAAGAVVTKNVAAYTTVGGNPAKVIATTTE</sequence>
<evidence type="ECO:0000313" key="6">
    <source>
        <dbReference type="EMBL" id="QIZ78890.1"/>
    </source>
</evidence>
<name>A0A6H1UJV6_9GAMM</name>
<dbReference type="KEGG" id="fes:HER31_11655"/>
<reference evidence="6 7" key="1">
    <citation type="submission" date="2020-04" db="EMBL/GenBank/DDBJ databases">
        <title>Ferrimonas sp. S7 isolated from sea water.</title>
        <authorList>
            <person name="Bae S.S."/>
            <person name="Baek K."/>
        </authorList>
    </citation>
    <scope>NUCLEOTIDE SEQUENCE [LARGE SCALE GENOMIC DNA]</scope>
    <source>
        <strain evidence="6 7">S7</strain>
    </source>
</reference>
<comment type="similarity">
    <text evidence="1">Belongs to the transferase hexapeptide repeat family.</text>
</comment>